<reference evidence="2" key="1">
    <citation type="journal article" date="2022" name="IScience">
        <title>Evolution of zygomycete secretomes and the origins of terrestrial fungal ecologies.</title>
        <authorList>
            <person name="Chang Y."/>
            <person name="Wang Y."/>
            <person name="Mondo S."/>
            <person name="Ahrendt S."/>
            <person name="Andreopoulos W."/>
            <person name="Barry K."/>
            <person name="Beard J."/>
            <person name="Benny G.L."/>
            <person name="Blankenship S."/>
            <person name="Bonito G."/>
            <person name="Cuomo C."/>
            <person name="Desiro A."/>
            <person name="Gervers K.A."/>
            <person name="Hundley H."/>
            <person name="Kuo A."/>
            <person name="LaButti K."/>
            <person name="Lang B.F."/>
            <person name="Lipzen A."/>
            <person name="O'Donnell K."/>
            <person name="Pangilinan J."/>
            <person name="Reynolds N."/>
            <person name="Sandor L."/>
            <person name="Smith M.E."/>
            <person name="Tsang A."/>
            <person name="Grigoriev I.V."/>
            <person name="Stajich J.E."/>
            <person name="Spatafora J.W."/>
        </authorList>
    </citation>
    <scope>NUCLEOTIDE SEQUENCE</scope>
    <source>
        <strain evidence="2">RSA 2281</strain>
    </source>
</reference>
<protein>
    <submittedName>
        <fullName evidence="2">Uncharacterized protein</fullName>
    </submittedName>
</protein>
<evidence type="ECO:0000313" key="3">
    <source>
        <dbReference type="Proteomes" id="UP001209540"/>
    </source>
</evidence>
<accession>A0AAD5PDN9</accession>
<gene>
    <name evidence="2" type="ORF">BDA99DRAFT_482809</name>
</gene>
<keyword evidence="3" id="KW-1185">Reference proteome</keyword>
<name>A0AAD5PDN9_9FUNG</name>
<dbReference type="Proteomes" id="UP001209540">
    <property type="component" value="Unassembled WGS sequence"/>
</dbReference>
<reference evidence="2" key="2">
    <citation type="submission" date="2023-02" db="EMBL/GenBank/DDBJ databases">
        <authorList>
            <consortium name="DOE Joint Genome Institute"/>
            <person name="Mondo S.J."/>
            <person name="Chang Y."/>
            <person name="Wang Y."/>
            <person name="Ahrendt S."/>
            <person name="Andreopoulos W."/>
            <person name="Barry K."/>
            <person name="Beard J."/>
            <person name="Benny G.L."/>
            <person name="Blankenship S."/>
            <person name="Bonito G."/>
            <person name="Cuomo C."/>
            <person name="Desiro A."/>
            <person name="Gervers K.A."/>
            <person name="Hundley H."/>
            <person name="Kuo A."/>
            <person name="LaButti K."/>
            <person name="Lang B.F."/>
            <person name="Lipzen A."/>
            <person name="O'Donnell K."/>
            <person name="Pangilinan J."/>
            <person name="Reynolds N."/>
            <person name="Sandor L."/>
            <person name="Smith M.W."/>
            <person name="Tsang A."/>
            <person name="Grigoriev I.V."/>
            <person name="Stajich J.E."/>
            <person name="Spatafora J.W."/>
        </authorList>
    </citation>
    <scope>NUCLEOTIDE SEQUENCE</scope>
    <source>
        <strain evidence="2">RSA 2281</strain>
    </source>
</reference>
<sequence length="138" mass="15476">MTTTNTHSISNTEQQFSVPTDQPIISTTMVVEEKTLEINTSTIIQDDPENHNNNTNVKTTTTTTQSNLLNNDTLVDVAKEDFSNYDETAEKLQVNSSDEEENNDKKTELIQEDQDKIPDGGYGWLVVAGSFFVHLICF</sequence>
<feature type="compositionally biased region" description="Low complexity" evidence="1">
    <location>
        <begin position="51"/>
        <end position="63"/>
    </location>
</feature>
<feature type="non-terminal residue" evidence="2">
    <location>
        <position position="138"/>
    </location>
</feature>
<dbReference type="AlphaFoldDB" id="A0AAD5PDN9"/>
<feature type="region of interest" description="Disordered" evidence="1">
    <location>
        <begin position="43"/>
        <end position="63"/>
    </location>
</feature>
<organism evidence="2 3">
    <name type="scientific">Phascolomyces articulosus</name>
    <dbReference type="NCBI Taxonomy" id="60185"/>
    <lineage>
        <taxon>Eukaryota</taxon>
        <taxon>Fungi</taxon>
        <taxon>Fungi incertae sedis</taxon>
        <taxon>Mucoromycota</taxon>
        <taxon>Mucoromycotina</taxon>
        <taxon>Mucoromycetes</taxon>
        <taxon>Mucorales</taxon>
        <taxon>Lichtheimiaceae</taxon>
        <taxon>Phascolomyces</taxon>
    </lineage>
</organism>
<comment type="caution">
    <text evidence="2">The sequence shown here is derived from an EMBL/GenBank/DDBJ whole genome shotgun (WGS) entry which is preliminary data.</text>
</comment>
<proteinExistence type="predicted"/>
<dbReference type="EMBL" id="JAIXMP010000015">
    <property type="protein sequence ID" value="KAI9261563.1"/>
    <property type="molecule type" value="Genomic_DNA"/>
</dbReference>
<evidence type="ECO:0000256" key="1">
    <source>
        <dbReference type="SAM" id="MobiDB-lite"/>
    </source>
</evidence>
<evidence type="ECO:0000313" key="2">
    <source>
        <dbReference type="EMBL" id="KAI9261563.1"/>
    </source>
</evidence>